<dbReference type="Gene3D" id="1.25.10.10">
    <property type="entry name" value="Leucine-rich Repeat Variant"/>
    <property type="match status" value="1"/>
</dbReference>
<keyword evidence="3" id="KW-0677">Repeat</keyword>
<accession>W6MFZ7</accession>
<keyword evidence="4" id="KW-0472">Membrane</keyword>
<dbReference type="GO" id="GO:0042327">
    <property type="term" value="P:positive regulation of phosphorylation"/>
    <property type="evidence" value="ECO:0007669"/>
    <property type="project" value="EnsemblFungi"/>
</dbReference>
<evidence type="ECO:0000259" key="5">
    <source>
        <dbReference type="Pfam" id="PF11916"/>
    </source>
</evidence>
<dbReference type="GO" id="GO:0070772">
    <property type="term" value="C:PAS complex"/>
    <property type="evidence" value="ECO:0007669"/>
    <property type="project" value="EnsemblFungi"/>
</dbReference>
<dbReference type="HOGENOM" id="CLU_007740_0_0_1"/>
<dbReference type="GO" id="GO:0000329">
    <property type="term" value="C:fungal-type vacuole membrane"/>
    <property type="evidence" value="ECO:0007669"/>
    <property type="project" value="EnsemblFungi"/>
</dbReference>
<keyword evidence="7" id="KW-1185">Reference proteome</keyword>
<reference evidence="6" key="2">
    <citation type="submission" date="2014-02" db="EMBL/GenBank/DDBJ databases">
        <title>Complete DNA sequence of /Kuraishia capsulata/ illustrates novel genomic features among budding yeasts (/Saccharomycotina/).</title>
        <authorList>
            <person name="Morales L."/>
            <person name="Noel B."/>
            <person name="Porcel B."/>
            <person name="Marcet-Houben M."/>
            <person name="Hullo M-F."/>
            <person name="Sacerdot C."/>
            <person name="Tekaia F."/>
            <person name="Leh-Louis V."/>
            <person name="Despons L."/>
            <person name="Khanna V."/>
            <person name="Aury J-M."/>
            <person name="Barbe V."/>
            <person name="Couloux A."/>
            <person name="Labadie K."/>
            <person name="Pelletier E."/>
            <person name="Souciet J-L."/>
            <person name="Boekhout T."/>
            <person name="Gabaldon T."/>
            <person name="Wincker P."/>
            <person name="Dujon B."/>
        </authorList>
    </citation>
    <scope>NUCLEOTIDE SEQUENCE</scope>
    <source>
        <strain evidence="6">CBS 1993</strain>
    </source>
</reference>
<dbReference type="RefSeq" id="XP_022456909.1">
    <property type="nucleotide sequence ID" value="XM_022605441.1"/>
</dbReference>
<evidence type="ECO:0000256" key="2">
    <source>
        <dbReference type="ARBA" id="ARBA00010225"/>
    </source>
</evidence>
<dbReference type="AlphaFoldDB" id="W6MFZ7"/>
<dbReference type="OrthoDB" id="5574975at2759"/>
<proteinExistence type="inferred from homology"/>
<comment type="subcellular location">
    <subcellularLocation>
        <location evidence="1">Endomembrane system</location>
    </subcellularLocation>
</comment>
<dbReference type="InterPro" id="IPR016024">
    <property type="entry name" value="ARM-type_fold"/>
</dbReference>
<reference evidence="6" key="1">
    <citation type="submission" date="2013-12" db="EMBL/GenBank/DDBJ databases">
        <authorList>
            <person name="Genoscope - CEA"/>
        </authorList>
    </citation>
    <scope>NUCLEOTIDE SEQUENCE</scope>
    <source>
        <strain evidence="6">CBS 1993</strain>
    </source>
</reference>
<dbReference type="InterPro" id="IPR026825">
    <property type="entry name" value="Vac14"/>
</dbReference>
<name>W6MFZ7_9ASCO</name>
<dbReference type="Pfam" id="PF11916">
    <property type="entry name" value="Vac14_Fig4_bd"/>
    <property type="match status" value="1"/>
</dbReference>
<protein>
    <recommendedName>
        <fullName evidence="5">Vacuolar protein 14 C-terminal Fig4-binding domain-containing protein</fullName>
    </recommendedName>
</protein>
<dbReference type="GO" id="GO:1903778">
    <property type="term" value="P:protein localization to vacuolar membrane"/>
    <property type="evidence" value="ECO:0007669"/>
    <property type="project" value="EnsemblFungi"/>
</dbReference>
<dbReference type="GeneID" id="34518297"/>
<evidence type="ECO:0000313" key="6">
    <source>
        <dbReference type="EMBL" id="CDK24894.1"/>
    </source>
</evidence>
<dbReference type="Proteomes" id="UP000019384">
    <property type="component" value="Unassembled WGS sequence"/>
</dbReference>
<dbReference type="GO" id="GO:0010008">
    <property type="term" value="C:endosome membrane"/>
    <property type="evidence" value="ECO:0007669"/>
    <property type="project" value="TreeGrafter"/>
</dbReference>
<dbReference type="PANTHER" id="PTHR16023">
    <property type="entry name" value="TAX1 BINDING PROTEIN-RELATED"/>
    <property type="match status" value="1"/>
</dbReference>
<dbReference type="SUPFAM" id="SSF48371">
    <property type="entry name" value="ARM repeat"/>
    <property type="match status" value="1"/>
</dbReference>
<dbReference type="STRING" id="1382522.W6MFZ7"/>
<organism evidence="6 7">
    <name type="scientific">Kuraishia capsulata CBS 1993</name>
    <dbReference type="NCBI Taxonomy" id="1382522"/>
    <lineage>
        <taxon>Eukaryota</taxon>
        <taxon>Fungi</taxon>
        <taxon>Dikarya</taxon>
        <taxon>Ascomycota</taxon>
        <taxon>Saccharomycotina</taxon>
        <taxon>Pichiomycetes</taxon>
        <taxon>Pichiales</taxon>
        <taxon>Pichiaceae</taxon>
        <taxon>Kuraishia</taxon>
    </lineage>
</organism>
<dbReference type="InterPro" id="IPR011989">
    <property type="entry name" value="ARM-like"/>
</dbReference>
<dbReference type="InterPro" id="IPR021841">
    <property type="entry name" value="VAC14_Fig4p-bd"/>
</dbReference>
<dbReference type="EMBL" id="HG793125">
    <property type="protein sequence ID" value="CDK24894.1"/>
    <property type="molecule type" value="Genomic_DNA"/>
</dbReference>
<evidence type="ECO:0000256" key="1">
    <source>
        <dbReference type="ARBA" id="ARBA00004308"/>
    </source>
</evidence>
<evidence type="ECO:0000313" key="7">
    <source>
        <dbReference type="Proteomes" id="UP000019384"/>
    </source>
</evidence>
<sequence length="636" mass="72172">MSVKNGADILDRLIKDIVSEKAATYVSVLHKHQEINTSNTFVDQRGKTVHLHEPQTPTAFSIEKFIPVLAERIYVINPYPRMFLVSWLRLLDDIPELELISYLPTFLGGLIIYLSDTHEDVKVVTNSLLGLFLQDIKRIMDIKKYVSEEKGTNDAVAASSSQSLSQNAEDVNESDGQLYLQGQDVEIDFPKIIEILISNLDSTEETIQLVVLQWIETILDLASSSFIPFVPKFLSLLLKAIASDSTQLRESANAVNAHLMKLVSTMLSDNDSSHAELNYGLLFNQLTLHFMNDKEATRLAALDWLTMLHDKSPKKLLEHSDNAFMTLLKALNDPSDAVIDKDLKLLTKISNDSDDRYFNSFMTDLLSLFKSDRKLLETRGDFILSTICATLNAERIYRSLALVLESQVDLDFVSIMVQILNNNLITAPELLKLRKVLTSHLKEADEWSLFEVLFKSWCHNPPAALSLCLLSQNYDIAFAIVESLVEYEITVSLLVQLDLLVQLLESPIFAKLRMQLLTPEKNPDLYKCLYGILMILPQSSAFTTLRNRLSMLTHTGALYSMPTAQKVGKEKIERTIQLMKHFINVQDKYEEYRSQKRIQTNVGKINRGLKDLRIFTPKPHFSEDQILGASSPKNSR</sequence>
<dbReference type="GO" id="GO:0006661">
    <property type="term" value="P:phosphatidylinositol biosynthetic process"/>
    <property type="evidence" value="ECO:0007669"/>
    <property type="project" value="EnsemblFungi"/>
</dbReference>
<evidence type="ECO:0000256" key="3">
    <source>
        <dbReference type="ARBA" id="ARBA00022737"/>
    </source>
</evidence>
<comment type="similarity">
    <text evidence="2">Belongs to the VAC14 family.</text>
</comment>
<dbReference type="PANTHER" id="PTHR16023:SF0">
    <property type="entry name" value="PROTEIN VAC14 HOMOLOG"/>
    <property type="match status" value="1"/>
</dbReference>
<dbReference type="GO" id="GO:0042802">
    <property type="term" value="F:identical protein binding"/>
    <property type="evidence" value="ECO:0007669"/>
    <property type="project" value="EnsemblFungi"/>
</dbReference>
<evidence type="ECO:0000256" key="4">
    <source>
        <dbReference type="ARBA" id="ARBA00023136"/>
    </source>
</evidence>
<gene>
    <name evidence="6" type="ORF">KUCA_T00000861001</name>
</gene>
<dbReference type="GO" id="GO:0030674">
    <property type="term" value="F:protein-macromolecule adaptor activity"/>
    <property type="evidence" value="ECO:0007669"/>
    <property type="project" value="EnsemblFungi"/>
</dbReference>
<dbReference type="GO" id="GO:0071474">
    <property type="term" value="P:cellular hyperosmotic response"/>
    <property type="evidence" value="ECO:0007669"/>
    <property type="project" value="EnsemblFungi"/>
</dbReference>
<feature type="domain" description="Vacuolar protein 14 C-terminal Fig4-binding" evidence="5">
    <location>
        <begin position="373"/>
        <end position="551"/>
    </location>
</feature>